<dbReference type="AlphaFoldDB" id="A0A075WU95"/>
<dbReference type="PaxDb" id="289377-HL41_06970"/>
<name>A0A075WU95_9BACT</name>
<dbReference type="InterPro" id="IPR009734">
    <property type="entry name" value="Myoviridae_GpU"/>
</dbReference>
<feature type="compositionally biased region" description="Polar residues" evidence="1">
    <location>
        <begin position="144"/>
        <end position="157"/>
    </location>
</feature>
<protein>
    <recommendedName>
        <fullName evidence="4">Phage tail protein</fullName>
    </recommendedName>
</protein>
<dbReference type="EMBL" id="CP008796">
    <property type="protein sequence ID" value="AIH04461.1"/>
    <property type="molecule type" value="Genomic_DNA"/>
</dbReference>
<dbReference type="OrthoDB" id="9032474at2"/>
<evidence type="ECO:0000313" key="3">
    <source>
        <dbReference type="Proteomes" id="UP000028481"/>
    </source>
</evidence>
<reference evidence="2 3" key="1">
    <citation type="journal article" date="2015" name="Genome Announc.">
        <title>Genome Sequence of a Sulfate-Reducing Thermophilic Bacterium, Thermodesulfobacterium commune DSM 2178T (Phylum Thermodesulfobacteria).</title>
        <authorList>
            <person name="Bhatnagar S."/>
            <person name="Badger J.H."/>
            <person name="Madupu R."/>
            <person name="Khouri H.M."/>
            <person name="O'Connor E.M."/>
            <person name="Robb F.T."/>
            <person name="Ward N.L."/>
            <person name="Eisen J.A."/>
        </authorList>
    </citation>
    <scope>NUCLEOTIDE SEQUENCE [LARGE SCALE GENOMIC DNA]</scope>
    <source>
        <strain evidence="2 3">DSM 2178</strain>
    </source>
</reference>
<dbReference type="Pfam" id="PF06995">
    <property type="entry name" value="Phage_P2_GpU"/>
    <property type="match status" value="1"/>
</dbReference>
<accession>A0A075WU95</accession>
<evidence type="ECO:0008006" key="4">
    <source>
        <dbReference type="Google" id="ProtNLM"/>
    </source>
</evidence>
<sequence>MQYAQIGDVVFEVLAYKEHKEELEFPYARHETIKPPSSLQFMGGKELRKISLSVRWHREWCNPEEEKKKLEEFAVKGEYAKFILAEKVIGDFVIEKVFFQIQQIDAFGKPVIIDADLELTEYIKKEMKKKKIVSKKAPMKKTKSTASSQPKYQVIQEQSKDKSISMPKIVKVS</sequence>
<dbReference type="STRING" id="289377.HL41_06970"/>
<evidence type="ECO:0000313" key="2">
    <source>
        <dbReference type="EMBL" id="AIH04461.1"/>
    </source>
</evidence>
<feature type="compositionally biased region" description="Basic residues" evidence="1">
    <location>
        <begin position="134"/>
        <end position="143"/>
    </location>
</feature>
<dbReference type="Proteomes" id="UP000028481">
    <property type="component" value="Chromosome"/>
</dbReference>
<dbReference type="RefSeq" id="WP_038061552.1">
    <property type="nucleotide sequence ID" value="NZ_CP008796.1"/>
</dbReference>
<gene>
    <name evidence="2" type="ORF">HL41_06970</name>
</gene>
<feature type="region of interest" description="Disordered" evidence="1">
    <location>
        <begin position="134"/>
        <end position="173"/>
    </location>
</feature>
<dbReference type="eggNOG" id="COG3499">
    <property type="taxonomic scope" value="Bacteria"/>
</dbReference>
<dbReference type="KEGG" id="tcm:HL41_06970"/>
<proteinExistence type="predicted"/>
<dbReference type="HOGENOM" id="CLU_1546836_0_0_0"/>
<evidence type="ECO:0000256" key="1">
    <source>
        <dbReference type="SAM" id="MobiDB-lite"/>
    </source>
</evidence>
<organism evidence="2 3">
    <name type="scientific">Thermodesulfobacterium commune DSM 2178</name>
    <dbReference type="NCBI Taxonomy" id="289377"/>
    <lineage>
        <taxon>Bacteria</taxon>
        <taxon>Pseudomonadati</taxon>
        <taxon>Thermodesulfobacteriota</taxon>
        <taxon>Thermodesulfobacteria</taxon>
        <taxon>Thermodesulfobacteriales</taxon>
        <taxon>Thermodesulfobacteriaceae</taxon>
        <taxon>Thermodesulfobacterium</taxon>
    </lineage>
</organism>
<keyword evidence="3" id="KW-1185">Reference proteome</keyword>